<gene>
    <name evidence="3" type="ORF">N0V89_004799</name>
</gene>
<comment type="caution">
    <text evidence="3">The sequence shown here is derived from an EMBL/GenBank/DDBJ whole genome shotgun (WGS) entry which is preliminary data.</text>
</comment>
<dbReference type="GeneID" id="80908329"/>
<keyword evidence="1" id="KW-0472">Membrane</keyword>
<dbReference type="AlphaFoldDB" id="A0A9W8XSW2"/>
<sequence>MAQQAQSIPFVQSYERFYTYPQNLIYKPTYRGVLKAYDMRLETAEPPFLTHDEREVKVHFRDWNHDERRFLNHQAINEDELRKQLGEHSHVEPSTADVERFLYGESSTEPLKITPRMLKRLFTYYQVMPAMVDFLSVFAQRLPEKRELGFSGFFDQVTLSRSTAAHVTGPSQQVTANSRQHLAARPGGPYGPAVSALGCSERQYQMCYNLKRVARTRGDAKSEVDDQTWSIQQNEFHHQFDVSEGTALWISAKGRVKDYRQEVLELTGGTAGVPEDLSFDSREHRFASSLTVHLMNCHWASQDWRDYVKYLEDAIEQKSGHILVNKWISNDSSPESLQDVQFFEEKATNAAMVLDANIEVMTSLRNFYVKLLENNDFDMRDQCADTVDLFKQQITDMMHTFTGYKRRLQLLTDVTENRKNLLLQKLQSHATKKMEDLTTMSYRETIVMKVITVGTFVYLPATFVSVSIAQYSYEALLIEARKTFFSTDIVKYQSSPDGKAMYSGLALERWLEITVPLTVITVIMGLIAFIIADRRRIRRLAPSYDEKKGA</sequence>
<dbReference type="RefSeq" id="XP_056073889.1">
    <property type="nucleotide sequence ID" value="XM_056213581.1"/>
</dbReference>
<dbReference type="InterPro" id="IPR058257">
    <property type="entry name" value="CorA-like_dom"/>
</dbReference>
<evidence type="ECO:0000256" key="1">
    <source>
        <dbReference type="SAM" id="Phobius"/>
    </source>
</evidence>
<evidence type="ECO:0000313" key="3">
    <source>
        <dbReference type="EMBL" id="KAJ4356763.1"/>
    </source>
</evidence>
<feature type="transmembrane region" description="Helical" evidence="1">
    <location>
        <begin position="513"/>
        <end position="532"/>
    </location>
</feature>
<accession>A0A9W8XSW2</accession>
<keyword evidence="1" id="KW-0812">Transmembrane</keyword>
<dbReference type="OrthoDB" id="5396681at2759"/>
<evidence type="ECO:0000259" key="2">
    <source>
        <dbReference type="Pfam" id="PF26616"/>
    </source>
</evidence>
<proteinExistence type="predicted"/>
<dbReference type="Pfam" id="PF26616">
    <property type="entry name" value="CorA-like"/>
    <property type="match status" value="1"/>
</dbReference>
<name>A0A9W8XSW2_9PLEO</name>
<protein>
    <recommendedName>
        <fullName evidence="2">CorA-like transporter domain-containing protein</fullName>
    </recommendedName>
</protein>
<organism evidence="3 4">
    <name type="scientific">Didymosphaeria variabile</name>
    <dbReference type="NCBI Taxonomy" id="1932322"/>
    <lineage>
        <taxon>Eukaryota</taxon>
        <taxon>Fungi</taxon>
        <taxon>Dikarya</taxon>
        <taxon>Ascomycota</taxon>
        <taxon>Pezizomycotina</taxon>
        <taxon>Dothideomycetes</taxon>
        <taxon>Pleosporomycetidae</taxon>
        <taxon>Pleosporales</taxon>
        <taxon>Massarineae</taxon>
        <taxon>Didymosphaeriaceae</taxon>
        <taxon>Didymosphaeria</taxon>
    </lineage>
</organism>
<feature type="domain" description="CorA-like transporter" evidence="2">
    <location>
        <begin position="12"/>
        <end position="321"/>
    </location>
</feature>
<dbReference type="EMBL" id="JAPEUX010000003">
    <property type="protein sequence ID" value="KAJ4356763.1"/>
    <property type="molecule type" value="Genomic_DNA"/>
</dbReference>
<reference evidence="3" key="1">
    <citation type="submission" date="2022-10" db="EMBL/GenBank/DDBJ databases">
        <title>Tapping the CABI collections for fungal endophytes: first genome assemblies for Collariella, Neodidymelliopsis, Ascochyta clinopodiicola, Didymella pomorum, Didymosphaeria variabile, Neocosmospora piperis and Neocucurbitaria cava.</title>
        <authorList>
            <person name="Hill R."/>
        </authorList>
    </citation>
    <scope>NUCLEOTIDE SEQUENCE</scope>
    <source>
        <strain evidence="3">IMI 356815</strain>
    </source>
</reference>
<keyword evidence="4" id="KW-1185">Reference proteome</keyword>
<dbReference type="Proteomes" id="UP001140513">
    <property type="component" value="Unassembled WGS sequence"/>
</dbReference>
<keyword evidence="1" id="KW-1133">Transmembrane helix</keyword>
<evidence type="ECO:0000313" key="4">
    <source>
        <dbReference type="Proteomes" id="UP001140513"/>
    </source>
</evidence>